<dbReference type="PANTHER" id="PTHR43372">
    <property type="entry name" value="FATTY-ACID AMIDE HYDROLASE"/>
    <property type="match status" value="1"/>
</dbReference>
<gene>
    <name evidence="2" type="ORF">D1224_13690</name>
</gene>
<dbReference type="AlphaFoldDB" id="A0A399QVJ9"/>
<dbReference type="OrthoDB" id="9777859at2"/>
<feature type="domain" description="Amidase" evidence="1">
    <location>
        <begin position="340"/>
        <end position="438"/>
    </location>
</feature>
<dbReference type="EMBL" id="QWGB01000009">
    <property type="protein sequence ID" value="RIJ21449.1"/>
    <property type="molecule type" value="Genomic_DNA"/>
</dbReference>
<evidence type="ECO:0000313" key="2">
    <source>
        <dbReference type="EMBL" id="RIJ21449.1"/>
    </source>
</evidence>
<organism evidence="2 3">
    <name type="scientific">Henriciella barbarensis</name>
    <dbReference type="NCBI Taxonomy" id="86342"/>
    <lineage>
        <taxon>Bacteria</taxon>
        <taxon>Pseudomonadati</taxon>
        <taxon>Pseudomonadota</taxon>
        <taxon>Alphaproteobacteria</taxon>
        <taxon>Hyphomonadales</taxon>
        <taxon>Hyphomonadaceae</taxon>
        <taxon>Henriciella</taxon>
    </lineage>
</organism>
<dbReference type="RefSeq" id="WP_119380600.1">
    <property type="nucleotide sequence ID" value="NZ_QWGB01000009.1"/>
</dbReference>
<sequence>MTNISELGTATALQTADLVRRGEVSALEVCDAAIDRIESRDGPINAVVVRDFERARASARSIDTSRTKEDERPLLGVAMTVKESNDVCGLPTTWGFTEFADYTPEQDAVAVERLKAAGAVILGKTNAPVALADWQTVNPVYGRTVNPHDHARSPGGSSGGAGAALAAGMVPLELGSDIGGSIRIPANFCGVYGHKPTYGVIPLQGHGFPGTDGVDVPLAVVGPLARSAKDLTTALSVMSGSAVPGWKLDMKPPRHRELEEYRVLVLPGDGLPPVADDVATAINEFVKSLDDAGVDIAMHADGLPDFSVAQANYVAMLTAITTRGTPGAEPIDAHAWMDLVDAQMRLQRQWNEVFRDFDIVLAPTASSTAFPHMDEPDWHDRPYTVNGERVNYGVQVFWAGLATYPGLPSTAMPLSTSAEGLPTGLQALGGQFEDLTTLKFAELVEQAGLTLDPAASISR</sequence>
<name>A0A399QVJ9_9PROT</name>
<dbReference type="InterPro" id="IPR023631">
    <property type="entry name" value="Amidase_dom"/>
</dbReference>
<evidence type="ECO:0000259" key="1">
    <source>
        <dbReference type="Pfam" id="PF01425"/>
    </source>
</evidence>
<comment type="caution">
    <text evidence="2">The sequence shown here is derived from an EMBL/GenBank/DDBJ whole genome shotgun (WGS) entry which is preliminary data.</text>
</comment>
<proteinExistence type="predicted"/>
<dbReference type="InterPro" id="IPR036928">
    <property type="entry name" value="AS_sf"/>
</dbReference>
<dbReference type="Proteomes" id="UP000265431">
    <property type="component" value="Unassembled WGS sequence"/>
</dbReference>
<dbReference type="PANTHER" id="PTHR43372:SF4">
    <property type="entry name" value="FATTY-ACID AMIDE HYDROLASE 2"/>
    <property type="match status" value="1"/>
</dbReference>
<protein>
    <submittedName>
        <fullName evidence="2">Amidase</fullName>
    </submittedName>
</protein>
<keyword evidence="3" id="KW-1185">Reference proteome</keyword>
<dbReference type="InterPro" id="IPR052739">
    <property type="entry name" value="FAAH2"/>
</dbReference>
<dbReference type="Gene3D" id="3.90.1300.10">
    <property type="entry name" value="Amidase signature (AS) domain"/>
    <property type="match status" value="1"/>
</dbReference>
<dbReference type="Pfam" id="PF01425">
    <property type="entry name" value="Amidase"/>
    <property type="match status" value="2"/>
</dbReference>
<reference evidence="2 3" key="1">
    <citation type="submission" date="2018-08" db="EMBL/GenBank/DDBJ databases">
        <title>Henriciella mobilis sp. nov., isolated from seawater.</title>
        <authorList>
            <person name="Cheng H."/>
            <person name="Wu Y.-H."/>
            <person name="Xu X.-W."/>
            <person name="Guo L.-L."/>
        </authorList>
    </citation>
    <scope>NUCLEOTIDE SEQUENCE [LARGE SCALE GENOMIC DNA]</scope>
    <source>
        <strain evidence="2 3">CCUG66934</strain>
    </source>
</reference>
<dbReference type="SUPFAM" id="SSF75304">
    <property type="entry name" value="Amidase signature (AS) enzymes"/>
    <property type="match status" value="1"/>
</dbReference>
<feature type="domain" description="Amidase" evidence="1">
    <location>
        <begin position="28"/>
        <end position="316"/>
    </location>
</feature>
<accession>A0A399QVJ9</accession>
<evidence type="ECO:0000313" key="3">
    <source>
        <dbReference type="Proteomes" id="UP000265431"/>
    </source>
</evidence>
<dbReference type="GO" id="GO:0012505">
    <property type="term" value="C:endomembrane system"/>
    <property type="evidence" value="ECO:0007669"/>
    <property type="project" value="TreeGrafter"/>
</dbReference>